<gene>
    <name evidence="1" type="primary">tilS</name>
</gene>
<keyword evidence="1" id="KW-0934">Plastid</keyword>
<dbReference type="AlphaFoldDB" id="A0A2P1G7P3"/>
<organism evidence="1">
    <name type="scientific">Prototheca zopfii</name>
    <dbReference type="NCBI Taxonomy" id="3112"/>
    <lineage>
        <taxon>Eukaryota</taxon>
        <taxon>Viridiplantae</taxon>
        <taxon>Chlorophyta</taxon>
        <taxon>core chlorophytes</taxon>
        <taxon>Trebouxiophyceae</taxon>
        <taxon>Chlorellales</taxon>
        <taxon>Chlorellaceae</taxon>
        <taxon>Prototheca</taxon>
    </lineage>
</organism>
<reference evidence="1" key="1">
    <citation type="journal article" date="2018" name="Sci. Rep.">
        <title>Genome sequencing of Prototheca zopfii genotypes 1 and 2 provides evidence of a severe reduction in organellar genomes.</title>
        <authorList>
            <person name="Severgnini M."/>
            <person name="Lazzari B."/>
            <person name="Capra E."/>
            <person name="Chessa S."/>
            <person name="Luini M."/>
            <person name="Bordoni R."/>
            <person name="Castiglioni B."/>
            <person name="Ricchi M."/>
            <person name="Cremonesi P."/>
        </authorList>
    </citation>
    <scope>NUCLEOTIDE SEQUENCE</scope>
    <source>
        <strain evidence="1">SAG 2021</strain>
    </source>
</reference>
<name>A0A2P1G7P3_9CHLO</name>
<dbReference type="Gene3D" id="3.40.50.620">
    <property type="entry name" value="HUPs"/>
    <property type="match status" value="1"/>
</dbReference>
<geneLocation type="plastid" evidence="1"/>
<dbReference type="InterPro" id="IPR014729">
    <property type="entry name" value="Rossmann-like_a/b/a_fold"/>
</dbReference>
<sequence>MLSNGQDSISSYYLTNTILYCKKIINNNSYLLYCYHLFQKNNIIAFWQLFKLKSTFKKPIIISLNHKNLKKRNTFKNNEINARLWRIYSKKRINNLFKYKKITFVQGHTYSDLIETVIIFFLRFKILRKIYLTKTINNSKKYNNNFSTNLINYPKNKITKTNLQYKKTIRNLFYMKEHSYINYKIYFKSFVKTYKIKRPLLLKKFKRKDISILIFKILLPFTYDISNKKVLYIRNKIRIYYIIILKNIIKNARNQI</sequence>
<proteinExistence type="predicted"/>
<accession>A0A2P1G7P3</accession>
<protein>
    <submittedName>
        <fullName evidence="1">tRNA(Ile) lysidine synthetase</fullName>
    </submittedName>
</protein>
<evidence type="ECO:0000313" key="1">
    <source>
        <dbReference type="EMBL" id="AVM80981.1"/>
    </source>
</evidence>
<dbReference type="SUPFAM" id="SSF52402">
    <property type="entry name" value="Adenine nucleotide alpha hydrolases-like"/>
    <property type="match status" value="1"/>
</dbReference>
<dbReference type="EMBL" id="MF197536">
    <property type="protein sequence ID" value="AVM80981.1"/>
    <property type="molecule type" value="Genomic_DNA"/>
</dbReference>